<evidence type="ECO:0000256" key="1">
    <source>
        <dbReference type="SAM" id="MobiDB-lite"/>
    </source>
</evidence>
<comment type="caution">
    <text evidence="2">The sequence shown here is derived from an EMBL/GenBank/DDBJ whole genome shotgun (WGS) entry which is preliminary data.</text>
</comment>
<name>A0ABR1UVE8_9PEZI</name>
<dbReference type="GeneID" id="92052380"/>
<dbReference type="Proteomes" id="UP001433268">
    <property type="component" value="Unassembled WGS sequence"/>
</dbReference>
<feature type="compositionally biased region" description="Polar residues" evidence="1">
    <location>
        <begin position="56"/>
        <end position="70"/>
    </location>
</feature>
<gene>
    <name evidence="2" type="ORF">PG997_015006</name>
</gene>
<evidence type="ECO:0000313" key="2">
    <source>
        <dbReference type="EMBL" id="KAK8062909.1"/>
    </source>
</evidence>
<feature type="compositionally biased region" description="Polar residues" evidence="1">
    <location>
        <begin position="78"/>
        <end position="98"/>
    </location>
</feature>
<keyword evidence="3" id="KW-1185">Reference proteome</keyword>
<accession>A0ABR1UVE8</accession>
<protein>
    <submittedName>
        <fullName evidence="2">Uncharacterized protein</fullName>
    </submittedName>
</protein>
<feature type="region of interest" description="Disordered" evidence="1">
    <location>
        <begin position="53"/>
        <end position="103"/>
    </location>
</feature>
<dbReference type="EMBL" id="JAQQWN010000010">
    <property type="protein sequence ID" value="KAK8062909.1"/>
    <property type="molecule type" value="Genomic_DNA"/>
</dbReference>
<proteinExistence type="predicted"/>
<dbReference type="RefSeq" id="XP_066661508.1">
    <property type="nucleotide sequence ID" value="XM_066819320.1"/>
</dbReference>
<reference evidence="2 3" key="1">
    <citation type="submission" date="2023-01" db="EMBL/GenBank/DDBJ databases">
        <title>Analysis of 21 Apiospora genomes using comparative genomics revels a genus with tremendous synthesis potential of carbohydrate active enzymes and secondary metabolites.</title>
        <authorList>
            <person name="Sorensen T."/>
        </authorList>
    </citation>
    <scope>NUCLEOTIDE SEQUENCE [LARGE SCALE GENOMIC DNA]</scope>
    <source>
        <strain evidence="2 3">CBS 114990</strain>
    </source>
</reference>
<evidence type="ECO:0000313" key="3">
    <source>
        <dbReference type="Proteomes" id="UP001433268"/>
    </source>
</evidence>
<sequence>MGNGNQRQMNDPPVDVMAHIQAGASSEDDARYRNLALAYLAFEPSQEVVGAAPPSSAVTNTPAHVPNSTGYIGPTHVGSMSTPPAAQGSAPAQLSVPSVGSRGPFASQPVLSTVEVQQTPRPFSFSQGDTSTNQKPRLLQSNEAIRQYHDTGACELGQQHRLYRGHAYP</sequence>
<organism evidence="2 3">
    <name type="scientific">Apiospora hydei</name>
    <dbReference type="NCBI Taxonomy" id="1337664"/>
    <lineage>
        <taxon>Eukaryota</taxon>
        <taxon>Fungi</taxon>
        <taxon>Dikarya</taxon>
        <taxon>Ascomycota</taxon>
        <taxon>Pezizomycotina</taxon>
        <taxon>Sordariomycetes</taxon>
        <taxon>Xylariomycetidae</taxon>
        <taxon>Amphisphaeriales</taxon>
        <taxon>Apiosporaceae</taxon>
        <taxon>Apiospora</taxon>
    </lineage>
</organism>